<dbReference type="PANTHER" id="PTHR11941">
    <property type="entry name" value="ENOYL-COA HYDRATASE-RELATED"/>
    <property type="match status" value="1"/>
</dbReference>
<dbReference type="InterPro" id="IPR001753">
    <property type="entry name" value="Enoyl-CoA_hydra/iso"/>
</dbReference>
<keyword evidence="4" id="KW-1185">Reference proteome</keyword>
<dbReference type="AlphaFoldDB" id="A0A1Q8TFE1"/>
<organism evidence="3 4">
    <name type="scientific">Chromohalobacter japonicus</name>
    <dbReference type="NCBI Taxonomy" id="223900"/>
    <lineage>
        <taxon>Bacteria</taxon>
        <taxon>Pseudomonadati</taxon>
        <taxon>Pseudomonadota</taxon>
        <taxon>Gammaproteobacteria</taxon>
        <taxon>Oceanospirillales</taxon>
        <taxon>Halomonadaceae</taxon>
        <taxon>Chromohalobacter</taxon>
    </lineage>
</organism>
<dbReference type="RefSeq" id="WP_075368025.1">
    <property type="nucleotide sequence ID" value="NZ_MSDQ01000006.1"/>
</dbReference>
<dbReference type="InterPro" id="IPR018376">
    <property type="entry name" value="Enoyl-CoA_hyd/isom_CS"/>
</dbReference>
<name>A0A1Q8TFE1_9GAMM</name>
<sequence>MTLDKSNTTNSESSESMIIMEVTPPLAVLKLNNGRFNVLTQELRQEIRKCLAMLERENHVRAVIITGHPNFCSGADINDFEKRSDPIVAQQHCRNGHSMTISLLTSRFPIIAAIEGHCLGGGLELALACDFRVVAENSTIGFPEIRRGVFPGTGGLAMASRLLGTAQAHKMAVFGDTYSASDERASGIIDYCVLPGRALEVASKKAQEISNQPAGSVERIKRLINHKTCRELGEYLAQEEKEYISCFQLNDAKVGFQSFFRKESPEWTHR</sequence>
<dbReference type="CDD" id="cd06558">
    <property type="entry name" value="crotonase-like"/>
    <property type="match status" value="1"/>
</dbReference>
<accession>A0A1Q8TFE1</accession>
<dbReference type="SUPFAM" id="SSF52096">
    <property type="entry name" value="ClpP/crotonase"/>
    <property type="match status" value="1"/>
</dbReference>
<dbReference type="EMBL" id="MSDQ01000006">
    <property type="protein sequence ID" value="OLO12376.1"/>
    <property type="molecule type" value="Genomic_DNA"/>
</dbReference>
<dbReference type="InterPro" id="IPR029045">
    <property type="entry name" value="ClpP/crotonase-like_dom_sf"/>
</dbReference>
<dbReference type="Pfam" id="PF00378">
    <property type="entry name" value="ECH_1"/>
    <property type="match status" value="1"/>
</dbReference>
<comment type="similarity">
    <text evidence="1 2">Belongs to the enoyl-CoA hydratase/isomerase family.</text>
</comment>
<evidence type="ECO:0000313" key="3">
    <source>
        <dbReference type="EMBL" id="OLO12376.1"/>
    </source>
</evidence>
<proteinExistence type="inferred from homology"/>
<comment type="caution">
    <text evidence="3">The sequence shown here is derived from an EMBL/GenBank/DDBJ whole genome shotgun (WGS) entry which is preliminary data.</text>
</comment>
<evidence type="ECO:0000313" key="4">
    <source>
        <dbReference type="Proteomes" id="UP000186806"/>
    </source>
</evidence>
<reference evidence="3 4" key="1">
    <citation type="submission" date="2016-12" db="EMBL/GenBank/DDBJ databases">
        <title>Draft genome sequences of strains Salinicola socius SMB35, Salinicola sp. MH3R3-1 and Chromohalobacter sp. SMB17 from the Verkhnekamsk potash mining region of Russia.</title>
        <authorList>
            <person name="Mavrodi D.V."/>
            <person name="Olsson B.E."/>
            <person name="Korsakova E.S."/>
            <person name="Pyankova A."/>
            <person name="Mavrodi O.V."/>
            <person name="Plotnikova E.G."/>
        </authorList>
    </citation>
    <scope>NUCLEOTIDE SEQUENCE [LARGE SCALE GENOMIC DNA]</scope>
    <source>
        <strain evidence="3 4">SMB17</strain>
    </source>
</reference>
<dbReference type="Proteomes" id="UP000186806">
    <property type="component" value="Unassembled WGS sequence"/>
</dbReference>
<gene>
    <name evidence="3" type="ORF">BTW10_02555</name>
</gene>
<dbReference type="GO" id="GO:0003824">
    <property type="term" value="F:catalytic activity"/>
    <property type="evidence" value="ECO:0007669"/>
    <property type="project" value="InterPro"/>
</dbReference>
<dbReference type="PANTHER" id="PTHR11941:SF54">
    <property type="entry name" value="ENOYL-COA HYDRATASE, MITOCHONDRIAL"/>
    <property type="match status" value="1"/>
</dbReference>
<dbReference type="Gene3D" id="3.90.226.10">
    <property type="entry name" value="2-enoyl-CoA Hydratase, Chain A, domain 1"/>
    <property type="match status" value="1"/>
</dbReference>
<evidence type="ECO:0000256" key="1">
    <source>
        <dbReference type="ARBA" id="ARBA00005254"/>
    </source>
</evidence>
<evidence type="ECO:0008006" key="5">
    <source>
        <dbReference type="Google" id="ProtNLM"/>
    </source>
</evidence>
<dbReference type="PROSITE" id="PS00166">
    <property type="entry name" value="ENOYL_COA_HYDRATASE"/>
    <property type="match status" value="1"/>
</dbReference>
<evidence type="ECO:0000256" key="2">
    <source>
        <dbReference type="RuleBase" id="RU003707"/>
    </source>
</evidence>
<dbReference type="GO" id="GO:0006635">
    <property type="term" value="P:fatty acid beta-oxidation"/>
    <property type="evidence" value="ECO:0007669"/>
    <property type="project" value="TreeGrafter"/>
</dbReference>
<protein>
    <recommendedName>
        <fullName evidence="5">Enoyl-CoA hydratase</fullName>
    </recommendedName>
</protein>